<keyword evidence="26" id="KW-1185">Reference proteome</keyword>
<keyword evidence="10 23" id="KW-0732">Signal</keyword>
<dbReference type="InterPro" id="IPR011009">
    <property type="entry name" value="Kinase-like_dom_sf"/>
</dbReference>
<dbReference type="InterPro" id="IPR000719">
    <property type="entry name" value="Prot_kinase_dom"/>
</dbReference>
<dbReference type="Gene3D" id="2.60.120.200">
    <property type="match status" value="1"/>
</dbReference>
<comment type="caution">
    <text evidence="25">The sequence shown here is derived from an EMBL/GenBank/DDBJ whole genome shotgun (WGS) entry which is preliminary data.</text>
</comment>
<evidence type="ECO:0000256" key="22">
    <source>
        <dbReference type="SAM" id="Phobius"/>
    </source>
</evidence>
<keyword evidence="9 22" id="KW-0812">Transmembrane</keyword>
<dbReference type="GO" id="GO:0030246">
    <property type="term" value="F:carbohydrate binding"/>
    <property type="evidence" value="ECO:0007669"/>
    <property type="project" value="UniProtKB-KW"/>
</dbReference>
<dbReference type="InterPro" id="IPR001220">
    <property type="entry name" value="Legume_lectin_dom"/>
</dbReference>
<dbReference type="EMBL" id="RWGY01000035">
    <property type="protein sequence ID" value="TVU13223.1"/>
    <property type="molecule type" value="Genomic_DNA"/>
</dbReference>
<dbReference type="GO" id="GO:0004674">
    <property type="term" value="F:protein serine/threonine kinase activity"/>
    <property type="evidence" value="ECO:0007669"/>
    <property type="project" value="UniProtKB-KW"/>
</dbReference>
<evidence type="ECO:0000256" key="23">
    <source>
        <dbReference type="SAM" id="SignalP"/>
    </source>
</evidence>
<feature type="transmembrane region" description="Helical" evidence="22">
    <location>
        <begin position="294"/>
        <end position="315"/>
    </location>
</feature>
<evidence type="ECO:0000256" key="21">
    <source>
        <dbReference type="PROSITE-ProRule" id="PRU10141"/>
    </source>
</evidence>
<dbReference type="Gene3D" id="3.30.200.20">
    <property type="entry name" value="Phosphorylase Kinase, domain 1"/>
    <property type="match status" value="1"/>
</dbReference>
<dbReference type="FunFam" id="2.60.120.200:FF:000051">
    <property type="entry name" value="L-type lectin-domain containing receptor kinase V.9"/>
    <property type="match status" value="1"/>
</dbReference>
<keyword evidence="13" id="KW-0418">Kinase</keyword>
<keyword evidence="18" id="KW-0325">Glycoprotein</keyword>
<sequence length="713" mass="79484">MNPLFMLMILHLLFFLVLNISSTAISKHQFVYSGFSGANLTLDGAAFITPNGLLELTNGSPRLKSHAFHPTPFCFSRMPNGVAHSFAVTYVFAIYCVQTDICGHGIAFIVAARTNFSDAMPSQYLGLINDHNNGNTSNHFFAVELDTNKNEEFKDTNNNHVGVDINGLTSVNSSSAGFYDDSNGNFHNLTLASYKMMQAWVEYDGHSTQINVTLAPVNMPKPSKPLISTIYNLSQVLIDKAYVGFSSSTGSFVARQYVLGWSFGMNMPALSIDLTKLPKLPHEGPNPRSKVLEIVLPIATAAFVITVGTIVILLIQRRLRYAELREDWEVEFGPHRFSFKDLFRATEGFKGRNLLGIGGFGRVYKGVLPMSKQEIAVKRISHDSKQGIKEFVAEVVSIGRLQHRNIVQLHGYCRRKGELILVYEYMPCGSLDKYLYDQEKKPTLSWDQRLRIIKGIASGVLYLHEEWEKVVLHRDIKPSNVLLDDEMNGRLGDFGLARLYNHGADPQTTHVVGTIGYLAPELARTSKATPLTDIFSFGIFILEVTCGRKPIEKTEQDNPLMLFDWVLNCWHKGSLTDAVDKKLQGAYNVDEAHLILKLGLMCAHPFTNVRPNTRQVIHYLNGDMPLPDQLTPVDVSFNMLSFMQNKGFNPTALTNTSSTTNYSTVSAISGGTKPFHRSGEVCSHCCEIPIGNGNSKWSLEDHRMVLTVTEITN</sequence>
<evidence type="ECO:0000313" key="25">
    <source>
        <dbReference type="EMBL" id="TVU13223.1"/>
    </source>
</evidence>
<evidence type="ECO:0000256" key="5">
    <source>
        <dbReference type="ARBA" id="ARBA00012513"/>
    </source>
</evidence>
<comment type="similarity">
    <text evidence="3">In the N-terminal section; belongs to the leguminous lectin family.</text>
</comment>
<comment type="subcellular location">
    <subcellularLocation>
        <location evidence="1">Cell membrane</location>
    </subcellularLocation>
    <subcellularLocation>
        <location evidence="2">Membrane</location>
        <topology evidence="2">Single-pass type I membrane protein</topology>
    </subcellularLocation>
</comment>
<dbReference type="FunFam" id="1.10.510.10:FF:000517">
    <property type="entry name" value="Putative receptor kinase Lecrk"/>
    <property type="match status" value="1"/>
</dbReference>
<dbReference type="OrthoDB" id="543442at2759"/>
<evidence type="ECO:0000256" key="19">
    <source>
        <dbReference type="ARBA" id="ARBA00048659"/>
    </source>
</evidence>
<reference evidence="25 26" key="1">
    <citation type="journal article" date="2019" name="Sci. Rep.">
        <title>A high-quality genome of Eragrostis curvula grass provides insights into Poaceae evolution and supports new strategies to enhance forage quality.</title>
        <authorList>
            <person name="Carballo J."/>
            <person name="Santos B.A.C.M."/>
            <person name="Zappacosta D."/>
            <person name="Garbus I."/>
            <person name="Selva J.P."/>
            <person name="Gallo C.A."/>
            <person name="Diaz A."/>
            <person name="Albertini E."/>
            <person name="Caccamo M."/>
            <person name="Echenique V."/>
        </authorList>
    </citation>
    <scope>NUCLEOTIDE SEQUENCE [LARGE SCALE GENOMIC DNA]</scope>
    <source>
        <strain evidence="26">cv. Victoria</strain>
        <tissue evidence="25">Leaf</tissue>
    </source>
</reference>
<keyword evidence="16 22" id="KW-0472">Membrane</keyword>
<evidence type="ECO:0000256" key="6">
    <source>
        <dbReference type="ARBA" id="ARBA00022475"/>
    </source>
</evidence>
<feature type="chain" id="PRO_5023912661" description="non-specific serine/threonine protein kinase" evidence="23">
    <location>
        <begin position="25"/>
        <end position="713"/>
    </location>
</feature>
<feature type="non-terminal residue" evidence="25">
    <location>
        <position position="1"/>
    </location>
</feature>
<dbReference type="PROSITE" id="PS50011">
    <property type="entry name" value="PROTEIN_KINASE_DOM"/>
    <property type="match status" value="1"/>
</dbReference>
<evidence type="ECO:0000256" key="15">
    <source>
        <dbReference type="ARBA" id="ARBA00022989"/>
    </source>
</evidence>
<dbReference type="InterPro" id="IPR008271">
    <property type="entry name" value="Ser/Thr_kinase_AS"/>
</dbReference>
<dbReference type="EC" id="2.7.11.1" evidence="5"/>
<dbReference type="PROSITE" id="PS00108">
    <property type="entry name" value="PROTEIN_KINASE_ST"/>
    <property type="match status" value="1"/>
</dbReference>
<feature type="domain" description="Protein kinase" evidence="24">
    <location>
        <begin position="349"/>
        <end position="607"/>
    </location>
</feature>
<evidence type="ECO:0000313" key="26">
    <source>
        <dbReference type="Proteomes" id="UP000324897"/>
    </source>
</evidence>
<organism evidence="25 26">
    <name type="scientific">Eragrostis curvula</name>
    <name type="common">weeping love grass</name>
    <dbReference type="NCBI Taxonomy" id="38414"/>
    <lineage>
        <taxon>Eukaryota</taxon>
        <taxon>Viridiplantae</taxon>
        <taxon>Streptophyta</taxon>
        <taxon>Embryophyta</taxon>
        <taxon>Tracheophyta</taxon>
        <taxon>Spermatophyta</taxon>
        <taxon>Magnoliopsida</taxon>
        <taxon>Liliopsida</taxon>
        <taxon>Poales</taxon>
        <taxon>Poaceae</taxon>
        <taxon>PACMAD clade</taxon>
        <taxon>Chloridoideae</taxon>
        <taxon>Eragrostideae</taxon>
        <taxon>Eragrostidinae</taxon>
        <taxon>Eragrostis</taxon>
    </lineage>
</organism>
<dbReference type="CDD" id="cd06899">
    <property type="entry name" value="lectin_legume_LecRK_Arcelin_ConA"/>
    <property type="match status" value="1"/>
</dbReference>
<keyword evidence="8" id="KW-0808">Transferase</keyword>
<protein>
    <recommendedName>
        <fullName evidence="5">non-specific serine/threonine protein kinase</fullName>
        <ecNumber evidence="5">2.7.11.1</ecNumber>
    </recommendedName>
</protein>
<gene>
    <name evidence="25" type="ORF">EJB05_40758</name>
</gene>
<feature type="binding site" evidence="21">
    <location>
        <position position="378"/>
    </location>
    <ligand>
        <name>ATP</name>
        <dbReference type="ChEBI" id="CHEBI:30616"/>
    </ligand>
</feature>
<evidence type="ECO:0000256" key="11">
    <source>
        <dbReference type="ARBA" id="ARBA00022734"/>
    </source>
</evidence>
<evidence type="ECO:0000256" key="7">
    <source>
        <dbReference type="ARBA" id="ARBA00022527"/>
    </source>
</evidence>
<dbReference type="SUPFAM" id="SSF49899">
    <property type="entry name" value="Concanavalin A-like lectins/glucanases"/>
    <property type="match status" value="1"/>
</dbReference>
<keyword evidence="12 21" id="KW-0547">Nucleotide-binding</keyword>
<proteinExistence type="inferred from homology"/>
<dbReference type="Gene3D" id="1.10.510.10">
    <property type="entry name" value="Transferase(Phosphotransferase) domain 1"/>
    <property type="match status" value="1"/>
</dbReference>
<name>A0A5J9TP84_9POAL</name>
<dbReference type="PROSITE" id="PS00107">
    <property type="entry name" value="PROTEIN_KINASE_ATP"/>
    <property type="match status" value="1"/>
</dbReference>
<dbReference type="GO" id="GO:0005524">
    <property type="term" value="F:ATP binding"/>
    <property type="evidence" value="ECO:0007669"/>
    <property type="project" value="UniProtKB-UniRule"/>
</dbReference>
<evidence type="ECO:0000256" key="4">
    <source>
        <dbReference type="ARBA" id="ARBA00010217"/>
    </source>
</evidence>
<evidence type="ECO:0000256" key="10">
    <source>
        <dbReference type="ARBA" id="ARBA00022729"/>
    </source>
</evidence>
<dbReference type="Pfam" id="PF00069">
    <property type="entry name" value="Pkinase"/>
    <property type="match status" value="1"/>
</dbReference>
<dbReference type="InterPro" id="IPR050528">
    <property type="entry name" value="L-type_Lectin-RKs"/>
</dbReference>
<evidence type="ECO:0000256" key="3">
    <source>
        <dbReference type="ARBA" id="ARBA00008536"/>
    </source>
</evidence>
<evidence type="ECO:0000256" key="14">
    <source>
        <dbReference type="ARBA" id="ARBA00022840"/>
    </source>
</evidence>
<comment type="catalytic activity">
    <reaction evidence="19">
        <text>L-threonyl-[protein] + ATP = O-phospho-L-threonyl-[protein] + ADP + H(+)</text>
        <dbReference type="Rhea" id="RHEA:46608"/>
        <dbReference type="Rhea" id="RHEA-COMP:11060"/>
        <dbReference type="Rhea" id="RHEA-COMP:11605"/>
        <dbReference type="ChEBI" id="CHEBI:15378"/>
        <dbReference type="ChEBI" id="CHEBI:30013"/>
        <dbReference type="ChEBI" id="CHEBI:30616"/>
        <dbReference type="ChEBI" id="CHEBI:61977"/>
        <dbReference type="ChEBI" id="CHEBI:456216"/>
        <dbReference type="EC" id="2.7.11.1"/>
    </reaction>
    <physiologicalReaction direction="left-to-right" evidence="19">
        <dbReference type="Rhea" id="RHEA:46609"/>
    </physiologicalReaction>
</comment>
<dbReference type="Pfam" id="PF00139">
    <property type="entry name" value="Lectin_legB"/>
    <property type="match status" value="1"/>
</dbReference>
<evidence type="ECO:0000256" key="1">
    <source>
        <dbReference type="ARBA" id="ARBA00004236"/>
    </source>
</evidence>
<keyword evidence="17" id="KW-0675">Receptor</keyword>
<evidence type="ECO:0000256" key="18">
    <source>
        <dbReference type="ARBA" id="ARBA00023180"/>
    </source>
</evidence>
<evidence type="ECO:0000256" key="13">
    <source>
        <dbReference type="ARBA" id="ARBA00022777"/>
    </source>
</evidence>
<accession>A0A5J9TP84</accession>
<evidence type="ECO:0000256" key="16">
    <source>
        <dbReference type="ARBA" id="ARBA00023136"/>
    </source>
</evidence>
<dbReference type="InterPro" id="IPR013320">
    <property type="entry name" value="ConA-like_dom_sf"/>
</dbReference>
<dbReference type="InterPro" id="IPR017441">
    <property type="entry name" value="Protein_kinase_ATP_BS"/>
</dbReference>
<dbReference type="GO" id="GO:0005886">
    <property type="term" value="C:plasma membrane"/>
    <property type="evidence" value="ECO:0007669"/>
    <property type="project" value="UniProtKB-SubCell"/>
</dbReference>
<evidence type="ECO:0000256" key="9">
    <source>
        <dbReference type="ARBA" id="ARBA00022692"/>
    </source>
</evidence>
<comment type="catalytic activity">
    <reaction evidence="20">
        <text>L-seryl-[protein] + ATP = O-phospho-L-seryl-[protein] + ADP + H(+)</text>
        <dbReference type="Rhea" id="RHEA:17989"/>
        <dbReference type="Rhea" id="RHEA-COMP:9863"/>
        <dbReference type="Rhea" id="RHEA-COMP:11604"/>
        <dbReference type="ChEBI" id="CHEBI:15378"/>
        <dbReference type="ChEBI" id="CHEBI:29999"/>
        <dbReference type="ChEBI" id="CHEBI:30616"/>
        <dbReference type="ChEBI" id="CHEBI:83421"/>
        <dbReference type="ChEBI" id="CHEBI:456216"/>
        <dbReference type="EC" id="2.7.11.1"/>
    </reaction>
    <physiologicalReaction direction="left-to-right" evidence="20">
        <dbReference type="Rhea" id="RHEA:17990"/>
    </physiologicalReaction>
</comment>
<dbReference type="FunFam" id="3.30.200.20:FF:000112">
    <property type="entry name" value="Lectin-domain containing receptor kinase A4.3"/>
    <property type="match status" value="1"/>
</dbReference>
<dbReference type="Gramene" id="TVU13223">
    <property type="protein sequence ID" value="TVU13223"/>
    <property type="gene ID" value="EJB05_40758"/>
</dbReference>
<dbReference type="PANTHER" id="PTHR27007">
    <property type="match status" value="1"/>
</dbReference>
<evidence type="ECO:0000259" key="24">
    <source>
        <dbReference type="PROSITE" id="PS50011"/>
    </source>
</evidence>
<evidence type="ECO:0000256" key="2">
    <source>
        <dbReference type="ARBA" id="ARBA00004479"/>
    </source>
</evidence>
<keyword evidence="7" id="KW-0723">Serine/threonine-protein kinase</keyword>
<keyword evidence="15 22" id="KW-1133">Transmembrane helix</keyword>
<dbReference type="CDD" id="cd14066">
    <property type="entry name" value="STKc_IRAK"/>
    <property type="match status" value="1"/>
</dbReference>
<dbReference type="SUPFAM" id="SSF56112">
    <property type="entry name" value="Protein kinase-like (PK-like)"/>
    <property type="match status" value="1"/>
</dbReference>
<dbReference type="AlphaFoldDB" id="A0A5J9TP84"/>
<evidence type="ECO:0000256" key="17">
    <source>
        <dbReference type="ARBA" id="ARBA00023170"/>
    </source>
</evidence>
<keyword evidence="11" id="KW-0430">Lectin</keyword>
<comment type="similarity">
    <text evidence="4">In the C-terminal section; belongs to the protein kinase superfamily. Ser/Thr protein kinase family.</text>
</comment>
<dbReference type="SMART" id="SM00220">
    <property type="entry name" value="S_TKc"/>
    <property type="match status" value="1"/>
</dbReference>
<evidence type="ECO:0000256" key="12">
    <source>
        <dbReference type="ARBA" id="ARBA00022741"/>
    </source>
</evidence>
<evidence type="ECO:0000256" key="20">
    <source>
        <dbReference type="ARBA" id="ARBA00048977"/>
    </source>
</evidence>
<dbReference type="GO" id="GO:1901001">
    <property type="term" value="P:negative regulation of response to salt stress"/>
    <property type="evidence" value="ECO:0007669"/>
    <property type="project" value="UniProtKB-ARBA"/>
</dbReference>
<keyword evidence="14 21" id="KW-0067">ATP-binding</keyword>
<feature type="signal peptide" evidence="23">
    <location>
        <begin position="1"/>
        <end position="24"/>
    </location>
</feature>
<dbReference type="Proteomes" id="UP000324897">
    <property type="component" value="Unassembled WGS sequence"/>
</dbReference>
<keyword evidence="6" id="KW-1003">Cell membrane</keyword>
<evidence type="ECO:0000256" key="8">
    <source>
        <dbReference type="ARBA" id="ARBA00022679"/>
    </source>
</evidence>